<accession>A0A2H5QAA2</accession>
<keyword evidence="3" id="KW-1185">Reference proteome</keyword>
<dbReference type="PANTHER" id="PTHR46328">
    <property type="entry name" value="FAR-RED IMPAIRED RESPONSIVE (FAR1) FAMILY PROTEIN-RELATED"/>
    <property type="match status" value="1"/>
</dbReference>
<organism evidence="2 3">
    <name type="scientific">Citrus unshiu</name>
    <name type="common">Satsuma mandarin</name>
    <name type="synonym">Citrus nobilis var. unshiu</name>
    <dbReference type="NCBI Taxonomy" id="55188"/>
    <lineage>
        <taxon>Eukaryota</taxon>
        <taxon>Viridiplantae</taxon>
        <taxon>Streptophyta</taxon>
        <taxon>Embryophyta</taxon>
        <taxon>Tracheophyta</taxon>
        <taxon>Spermatophyta</taxon>
        <taxon>Magnoliopsida</taxon>
        <taxon>eudicotyledons</taxon>
        <taxon>Gunneridae</taxon>
        <taxon>Pentapetalae</taxon>
        <taxon>rosids</taxon>
        <taxon>malvids</taxon>
        <taxon>Sapindales</taxon>
        <taxon>Rutaceae</taxon>
        <taxon>Aurantioideae</taxon>
        <taxon>Citrus</taxon>
    </lineage>
</organism>
<name>A0A2H5QAA2_CITUN</name>
<dbReference type="PANTHER" id="PTHR46328:SF38">
    <property type="entry name" value="FAR1 DNA-BINDING DOMAIN PROTEIN"/>
    <property type="match status" value="1"/>
</dbReference>
<comment type="caution">
    <text evidence="2">The sequence shown here is derived from an EMBL/GenBank/DDBJ whole genome shotgun (WGS) entry which is preliminary data.</text>
</comment>
<sequence>MPKRRTPMKKSTTALAKLPTTLILLPHKGQGFDNLEEAFAFYNKYAKGAGFSVKINSNRRSKDNNDILRKEYVCFRKGKSLQSSACVGSGLKRCRPIVRDGCGGKLVVVKSKLGKYMVRIFVEKLN</sequence>
<protein>
    <recommendedName>
        <fullName evidence="1">FAR1 domain-containing protein</fullName>
    </recommendedName>
</protein>
<dbReference type="STRING" id="55188.A0A2H5QAA2"/>
<dbReference type="Proteomes" id="UP000236630">
    <property type="component" value="Unassembled WGS sequence"/>
</dbReference>
<gene>
    <name evidence="2" type="ORF">CUMW_207790</name>
</gene>
<dbReference type="Pfam" id="PF03101">
    <property type="entry name" value="FAR1"/>
    <property type="match status" value="1"/>
</dbReference>
<dbReference type="EMBL" id="BDQV01000260">
    <property type="protein sequence ID" value="GAY61175.1"/>
    <property type="molecule type" value="Genomic_DNA"/>
</dbReference>
<dbReference type="AlphaFoldDB" id="A0A2H5QAA2"/>
<evidence type="ECO:0000313" key="2">
    <source>
        <dbReference type="EMBL" id="GAY61175.1"/>
    </source>
</evidence>
<dbReference type="InterPro" id="IPR004330">
    <property type="entry name" value="FAR1_DNA_bnd_dom"/>
</dbReference>
<evidence type="ECO:0000259" key="1">
    <source>
        <dbReference type="Pfam" id="PF03101"/>
    </source>
</evidence>
<feature type="domain" description="FAR1" evidence="1">
    <location>
        <begin position="41"/>
        <end position="124"/>
    </location>
</feature>
<evidence type="ECO:0000313" key="3">
    <source>
        <dbReference type="Proteomes" id="UP000236630"/>
    </source>
</evidence>
<reference evidence="2 3" key="1">
    <citation type="journal article" date="2017" name="Front. Genet.">
        <title>Draft sequencing of the heterozygous diploid genome of Satsuma (Citrus unshiu Marc.) using a hybrid assembly approach.</title>
        <authorList>
            <person name="Shimizu T."/>
            <person name="Tanizawa Y."/>
            <person name="Mochizuki T."/>
            <person name="Nagasaki H."/>
            <person name="Yoshioka T."/>
            <person name="Toyoda A."/>
            <person name="Fujiyama A."/>
            <person name="Kaminuma E."/>
            <person name="Nakamura Y."/>
        </authorList>
    </citation>
    <scope>NUCLEOTIDE SEQUENCE [LARGE SCALE GENOMIC DNA]</scope>
    <source>
        <strain evidence="3">cv. Miyagawa wase</strain>
    </source>
</reference>
<proteinExistence type="predicted"/>